<sequence length="221" mass="23878">MQSSSVLHSQSFHPVFKTSISAPGHENCSLHLHYELPPLIFVDPYELSNRADAYSFKHAGPSNLELPVFALGPGDDGNATLLVSAAQPLSVDGVLDVEVPLHVRYARATESPSSFQLTRLSWPEAFLECPRTYSTSSQLPPMRREFAAAFDGAAIVRLAPPPGAIPVETIRTPVGDAADVGRVELGTAVVVIAAFFYLMRVARRTVARLSSPSISEPVKKE</sequence>
<evidence type="ECO:0000256" key="1">
    <source>
        <dbReference type="ARBA" id="ARBA00004643"/>
    </source>
</evidence>
<evidence type="ECO:0000256" key="4">
    <source>
        <dbReference type="ARBA" id="ARBA00020410"/>
    </source>
</evidence>
<dbReference type="EMBL" id="JACAZI010000005">
    <property type="protein sequence ID" value="KAF7360562.1"/>
    <property type="molecule type" value="Genomic_DNA"/>
</dbReference>
<dbReference type="InterPro" id="IPR042322">
    <property type="entry name" value="Pbn1"/>
</dbReference>
<organism evidence="12 13">
    <name type="scientific">Mycena venus</name>
    <dbReference type="NCBI Taxonomy" id="2733690"/>
    <lineage>
        <taxon>Eukaryota</taxon>
        <taxon>Fungi</taxon>
        <taxon>Dikarya</taxon>
        <taxon>Basidiomycota</taxon>
        <taxon>Agaricomycotina</taxon>
        <taxon>Agaricomycetes</taxon>
        <taxon>Agaricomycetidae</taxon>
        <taxon>Agaricales</taxon>
        <taxon>Marasmiineae</taxon>
        <taxon>Mycenaceae</taxon>
        <taxon>Mycena</taxon>
    </lineage>
</organism>
<protein>
    <recommendedName>
        <fullName evidence="4 11">Protein PBN1</fullName>
    </recommendedName>
</protein>
<comment type="function">
    <text evidence="11">Required for proper folding and/or the stability of a subset of proteins in the endoplasmic reticulum. Component of glycosylphosphatidylinositol-mannosyltransferase 1 which transfers the first of the 4 mannoses in the GPI-anchor precursors during GPI-anchor biosynthesis. Probably acts by stabilizing the mannosyltransferase GPI14.</text>
</comment>
<keyword evidence="10" id="KW-0325">Glycoprotein</keyword>
<dbReference type="InterPro" id="IPR013233">
    <property type="entry name" value="PIG-X/PBN1"/>
</dbReference>
<evidence type="ECO:0000256" key="8">
    <source>
        <dbReference type="ARBA" id="ARBA00022989"/>
    </source>
</evidence>
<comment type="similarity">
    <text evidence="3 11">Belongs to the PIGX family.</text>
</comment>
<dbReference type="Pfam" id="PF08320">
    <property type="entry name" value="PIG-X"/>
    <property type="match status" value="1"/>
</dbReference>
<dbReference type="Proteomes" id="UP000620124">
    <property type="component" value="Unassembled WGS sequence"/>
</dbReference>
<keyword evidence="13" id="KW-1185">Reference proteome</keyword>
<dbReference type="GO" id="GO:0000030">
    <property type="term" value="F:mannosyltransferase activity"/>
    <property type="evidence" value="ECO:0007669"/>
    <property type="project" value="TreeGrafter"/>
</dbReference>
<keyword evidence="12" id="KW-0808">Transferase</keyword>
<evidence type="ECO:0000256" key="7">
    <source>
        <dbReference type="ARBA" id="ARBA00022824"/>
    </source>
</evidence>
<keyword evidence="8" id="KW-1133">Transmembrane helix</keyword>
<evidence type="ECO:0000256" key="11">
    <source>
        <dbReference type="RuleBase" id="RU366056"/>
    </source>
</evidence>
<keyword evidence="9" id="KW-0472">Membrane</keyword>
<dbReference type="SMART" id="SM00780">
    <property type="entry name" value="PIG-X"/>
    <property type="match status" value="1"/>
</dbReference>
<dbReference type="OrthoDB" id="5546453at2759"/>
<evidence type="ECO:0000256" key="6">
    <source>
        <dbReference type="ARBA" id="ARBA00022692"/>
    </source>
</evidence>
<evidence type="ECO:0000256" key="5">
    <source>
        <dbReference type="ARBA" id="ARBA00022502"/>
    </source>
</evidence>
<proteinExistence type="inferred from homology"/>
<comment type="pathway">
    <text evidence="2 11">Glycolipid biosynthesis; glycosylphosphatidylinositol-anchor biosynthesis.</text>
</comment>
<gene>
    <name evidence="12" type="ORF">MVEN_00787300</name>
</gene>
<comment type="subcellular location">
    <subcellularLocation>
        <location evidence="11">Endoplasmic reticulum membrane</location>
        <topology evidence="11">Single-pass membrane protein</topology>
    </subcellularLocation>
    <subcellularLocation>
        <location evidence="1">Endoplasmic reticulum membrane</location>
        <topology evidence="1">Single-pass type III membrane protein</topology>
    </subcellularLocation>
</comment>
<keyword evidence="7 11" id="KW-0256">Endoplasmic reticulum</keyword>
<evidence type="ECO:0000256" key="9">
    <source>
        <dbReference type="ARBA" id="ARBA00023136"/>
    </source>
</evidence>
<evidence type="ECO:0000256" key="2">
    <source>
        <dbReference type="ARBA" id="ARBA00004687"/>
    </source>
</evidence>
<dbReference type="GO" id="GO:1990529">
    <property type="term" value="C:glycosylphosphatidylinositol-mannosyltransferase I complex"/>
    <property type="evidence" value="ECO:0007669"/>
    <property type="project" value="TreeGrafter"/>
</dbReference>
<dbReference type="GO" id="GO:0005789">
    <property type="term" value="C:endoplasmic reticulum membrane"/>
    <property type="evidence" value="ECO:0007669"/>
    <property type="project" value="UniProtKB-SubCell"/>
</dbReference>
<reference evidence="12" key="1">
    <citation type="submission" date="2020-05" db="EMBL/GenBank/DDBJ databases">
        <title>Mycena genomes resolve the evolution of fungal bioluminescence.</title>
        <authorList>
            <person name="Tsai I.J."/>
        </authorList>
    </citation>
    <scope>NUCLEOTIDE SEQUENCE</scope>
    <source>
        <strain evidence="12">CCC161011</strain>
    </source>
</reference>
<name>A0A8H6YL25_9AGAR</name>
<dbReference type="UniPathway" id="UPA00196"/>
<dbReference type="GO" id="GO:0006506">
    <property type="term" value="P:GPI anchor biosynthetic process"/>
    <property type="evidence" value="ECO:0007669"/>
    <property type="project" value="UniProtKB-UniPathway"/>
</dbReference>
<accession>A0A8H6YL25</accession>
<keyword evidence="6" id="KW-0812">Transmembrane</keyword>
<evidence type="ECO:0000256" key="10">
    <source>
        <dbReference type="ARBA" id="ARBA00023180"/>
    </source>
</evidence>
<dbReference type="PANTHER" id="PTHR28533:SF1">
    <property type="entry name" value="PROTEIN PBN1"/>
    <property type="match status" value="1"/>
</dbReference>
<evidence type="ECO:0000313" key="12">
    <source>
        <dbReference type="EMBL" id="KAF7360562.1"/>
    </source>
</evidence>
<keyword evidence="5 11" id="KW-0337">GPI-anchor biosynthesis</keyword>
<dbReference type="PANTHER" id="PTHR28533">
    <property type="entry name" value="PROTEIN PBN1"/>
    <property type="match status" value="1"/>
</dbReference>
<dbReference type="AlphaFoldDB" id="A0A8H6YL25"/>
<evidence type="ECO:0000313" key="13">
    <source>
        <dbReference type="Proteomes" id="UP000620124"/>
    </source>
</evidence>
<comment type="caution">
    <text evidence="12">The sequence shown here is derived from an EMBL/GenBank/DDBJ whole genome shotgun (WGS) entry which is preliminary data.</text>
</comment>
<evidence type="ECO:0000256" key="3">
    <source>
        <dbReference type="ARBA" id="ARBA00010345"/>
    </source>
</evidence>